<comment type="similarity">
    <text evidence="6">Belongs to the peptidase M24A family. Methionine aminopeptidase type 1 subfamily.</text>
</comment>
<evidence type="ECO:0000256" key="7">
    <source>
        <dbReference type="RuleBase" id="RU003653"/>
    </source>
</evidence>
<feature type="binding site" evidence="6">
    <location>
        <position position="109"/>
    </location>
    <ligand>
        <name>a divalent metal cation</name>
        <dbReference type="ChEBI" id="CHEBI:60240"/>
        <label>2</label>
        <note>catalytic</note>
    </ligand>
</feature>
<dbReference type="PANTHER" id="PTHR43330">
    <property type="entry name" value="METHIONINE AMINOPEPTIDASE"/>
    <property type="match status" value="1"/>
</dbReference>
<feature type="binding site" evidence="6">
    <location>
        <position position="179"/>
    </location>
    <ligand>
        <name>substrate</name>
    </ligand>
</feature>
<dbReference type="GO" id="GO:0046872">
    <property type="term" value="F:metal ion binding"/>
    <property type="evidence" value="ECO:0007669"/>
    <property type="project" value="UniProtKB-UniRule"/>
</dbReference>
<dbReference type="AlphaFoldDB" id="A0A4Q7EBS6"/>
<dbReference type="PANTHER" id="PTHR43330:SF27">
    <property type="entry name" value="METHIONINE AMINOPEPTIDASE"/>
    <property type="match status" value="1"/>
</dbReference>
<feature type="binding site" evidence="6">
    <location>
        <position position="80"/>
    </location>
    <ligand>
        <name>substrate</name>
    </ligand>
</feature>
<dbReference type="EMBL" id="PPUZ01000036">
    <property type="protein sequence ID" value="RZM80009.1"/>
    <property type="molecule type" value="Genomic_DNA"/>
</dbReference>
<organism evidence="9 10">
    <name type="scientific">Pseudoalteromonas rubra</name>
    <dbReference type="NCBI Taxonomy" id="43658"/>
    <lineage>
        <taxon>Bacteria</taxon>
        <taxon>Pseudomonadati</taxon>
        <taxon>Pseudomonadota</taxon>
        <taxon>Gammaproteobacteria</taxon>
        <taxon>Alteromonadales</taxon>
        <taxon>Pseudoalteromonadaceae</taxon>
        <taxon>Pseudoalteromonas</taxon>
    </lineage>
</organism>
<keyword evidence="3 6" id="KW-0645">Protease</keyword>
<gene>
    <name evidence="6 9" type="primary">map</name>
    <name evidence="9" type="ORF">C3B51_13680</name>
</gene>
<comment type="subunit">
    <text evidence="6">Monomer.</text>
</comment>
<comment type="caution">
    <text evidence="9">The sequence shown here is derived from an EMBL/GenBank/DDBJ whole genome shotgun (WGS) entry which is preliminary data.</text>
</comment>
<keyword evidence="4 6" id="KW-0479">Metal-binding</keyword>
<comment type="catalytic activity">
    <reaction evidence="6 7">
        <text>Release of N-terminal amino acids, preferentially methionine, from peptides and arylamides.</text>
        <dbReference type="EC" id="3.4.11.18"/>
    </reaction>
</comment>
<dbReference type="PRINTS" id="PR00599">
    <property type="entry name" value="MAPEPTIDASE"/>
</dbReference>
<evidence type="ECO:0000256" key="4">
    <source>
        <dbReference type="ARBA" id="ARBA00022723"/>
    </source>
</evidence>
<dbReference type="InterPro" id="IPR036005">
    <property type="entry name" value="Creatinase/aminopeptidase-like"/>
</dbReference>
<evidence type="ECO:0000313" key="10">
    <source>
        <dbReference type="Proteomes" id="UP000292345"/>
    </source>
</evidence>
<feature type="binding site" evidence="6">
    <location>
        <position position="172"/>
    </location>
    <ligand>
        <name>a divalent metal cation</name>
        <dbReference type="ChEBI" id="CHEBI:60240"/>
        <label>2</label>
        <note>catalytic</note>
    </ligand>
</feature>
<dbReference type="SUPFAM" id="SSF55920">
    <property type="entry name" value="Creatinase/aminopeptidase"/>
    <property type="match status" value="1"/>
</dbReference>
<dbReference type="CDD" id="cd01086">
    <property type="entry name" value="MetAP1"/>
    <property type="match status" value="1"/>
</dbReference>
<dbReference type="InterPro" id="IPR001714">
    <property type="entry name" value="Pept_M24_MAP"/>
</dbReference>
<accession>A0A4Q7EBS6</accession>
<evidence type="ECO:0000256" key="6">
    <source>
        <dbReference type="HAMAP-Rule" id="MF_01974"/>
    </source>
</evidence>
<dbReference type="GO" id="GO:0006508">
    <property type="term" value="P:proteolysis"/>
    <property type="evidence" value="ECO:0007669"/>
    <property type="project" value="UniProtKB-KW"/>
</dbReference>
<dbReference type="Proteomes" id="UP000292345">
    <property type="component" value="Unassembled WGS sequence"/>
</dbReference>
<name>A0A4Q7EBS6_9GAMM</name>
<evidence type="ECO:0000256" key="3">
    <source>
        <dbReference type="ARBA" id="ARBA00022670"/>
    </source>
</evidence>
<dbReference type="InterPro" id="IPR000994">
    <property type="entry name" value="Pept_M24"/>
</dbReference>
<dbReference type="GO" id="GO:0004239">
    <property type="term" value="F:initiator methionyl aminopeptidase activity"/>
    <property type="evidence" value="ECO:0007669"/>
    <property type="project" value="UniProtKB-UniRule"/>
</dbReference>
<dbReference type="Gene3D" id="3.90.230.10">
    <property type="entry name" value="Creatinase/methionine aminopeptidase superfamily"/>
    <property type="match status" value="1"/>
</dbReference>
<evidence type="ECO:0000256" key="2">
    <source>
        <dbReference type="ARBA" id="ARBA00022438"/>
    </source>
</evidence>
<dbReference type="GO" id="GO:0005829">
    <property type="term" value="C:cytosol"/>
    <property type="evidence" value="ECO:0007669"/>
    <property type="project" value="TreeGrafter"/>
</dbReference>
<dbReference type="HAMAP" id="MF_01974">
    <property type="entry name" value="MetAP_1"/>
    <property type="match status" value="1"/>
</dbReference>
<dbReference type="GO" id="GO:0070006">
    <property type="term" value="F:metalloaminopeptidase activity"/>
    <property type="evidence" value="ECO:0007669"/>
    <property type="project" value="UniProtKB-UniRule"/>
</dbReference>
<evidence type="ECO:0000256" key="5">
    <source>
        <dbReference type="ARBA" id="ARBA00022801"/>
    </source>
</evidence>
<comment type="function">
    <text evidence="1 6">Removes the N-terminal methionine from nascent proteins. The N-terminal methionine is often cleaved when the second residue in the primary sequence is small and uncharged (Met-Ala-, Cys, Gly, Pro, Ser, Thr, or Val). Requires deformylation of the N(alpha)-formylated initiator methionine before it can be hydrolyzed.</text>
</comment>
<reference evidence="9 10" key="1">
    <citation type="submission" date="2018-01" db="EMBL/GenBank/DDBJ databases">
        <title>Co-occurrence of chitin degradation, pigmentation and bioactivity in marine Pseudoalteromonas.</title>
        <authorList>
            <person name="Paulsen S."/>
            <person name="Gram L."/>
            <person name="Machado H."/>
        </authorList>
    </citation>
    <scope>NUCLEOTIDE SEQUENCE [LARGE SCALE GENOMIC DNA]</scope>
    <source>
        <strain evidence="9 10">S1946</strain>
    </source>
</reference>
<evidence type="ECO:0000259" key="8">
    <source>
        <dbReference type="Pfam" id="PF00557"/>
    </source>
</evidence>
<dbReference type="RefSeq" id="WP_125719396.1">
    <property type="nucleotide sequence ID" value="NZ_PPUZ01000036.1"/>
</dbReference>
<comment type="cofactor">
    <cofactor evidence="6">
        <name>Co(2+)</name>
        <dbReference type="ChEBI" id="CHEBI:48828"/>
    </cofactor>
    <cofactor evidence="6">
        <name>Zn(2+)</name>
        <dbReference type="ChEBI" id="CHEBI:29105"/>
    </cofactor>
    <cofactor evidence="6">
        <name>Mn(2+)</name>
        <dbReference type="ChEBI" id="CHEBI:29035"/>
    </cofactor>
    <cofactor evidence="6">
        <name>Fe(2+)</name>
        <dbReference type="ChEBI" id="CHEBI:29033"/>
    </cofactor>
    <text evidence="6">Binds 2 divalent metal cations per subunit. Has a high-affinity and a low affinity metal-binding site. The true nature of the physiological cofactor is under debate. The enzyme is active with cobalt, zinc, manganese or divalent iron ions. Most likely, methionine aminopeptidases function as mononuclear Fe(2+)-metalloproteases under physiological conditions, and the catalytically relevant metal-binding site has been assigned to the histidine-containing high-affinity site.</text>
</comment>
<evidence type="ECO:0000256" key="1">
    <source>
        <dbReference type="ARBA" id="ARBA00002521"/>
    </source>
</evidence>
<feature type="binding site" evidence="6">
    <location>
        <position position="109"/>
    </location>
    <ligand>
        <name>a divalent metal cation</name>
        <dbReference type="ChEBI" id="CHEBI:60240"/>
        <label>1</label>
    </ligand>
</feature>
<feature type="domain" description="Peptidase M24" evidence="8">
    <location>
        <begin position="14"/>
        <end position="242"/>
    </location>
</feature>
<proteinExistence type="inferred from homology"/>
<dbReference type="InterPro" id="IPR002467">
    <property type="entry name" value="Pept_M24A_MAP1"/>
</dbReference>
<keyword evidence="5 6" id="KW-0378">Hydrolase</keyword>
<feature type="binding site" evidence="6">
    <location>
        <position position="236"/>
    </location>
    <ligand>
        <name>a divalent metal cation</name>
        <dbReference type="ChEBI" id="CHEBI:60240"/>
        <label>1</label>
    </ligand>
</feature>
<dbReference type="PROSITE" id="PS00680">
    <property type="entry name" value="MAP_1"/>
    <property type="match status" value="1"/>
</dbReference>
<evidence type="ECO:0000313" key="9">
    <source>
        <dbReference type="EMBL" id="RZM80009.1"/>
    </source>
</evidence>
<keyword evidence="2 6" id="KW-0031">Aminopeptidase</keyword>
<protein>
    <recommendedName>
        <fullName evidence="6 7">Methionine aminopeptidase</fullName>
        <shortName evidence="6">MAP</shortName>
        <shortName evidence="6">MetAP</shortName>
        <ecNumber evidence="6 7">3.4.11.18</ecNumber>
    </recommendedName>
    <alternativeName>
        <fullName evidence="6">Peptidase M</fullName>
    </alternativeName>
</protein>
<dbReference type="EC" id="3.4.11.18" evidence="6 7"/>
<dbReference type="NCBIfam" id="TIGR00500">
    <property type="entry name" value="met_pdase_I"/>
    <property type="match status" value="1"/>
</dbReference>
<sequence>MTQVTIKNNAAIARMRDSGALLARVFKALDEQVKPGVTTLQLDQFVEHYIVDVLGATPASKGQYGYPYAINTSVNEVVCHGMPSARCVIADEDILNIDITLKHQGYIADSSKMYVMPEACESARALVDDTITALWRGIAQVKPGATLGDIGHAIGDYAWLKGLSVVREYCGHGIGTQMHEAPEVLHFGRAGTGLKLLPGMTFTIEPMLNRGSHRVKTLNDGWTVVTRDRALSAQAEHTILVTPSGFEVLTLREEEKAAGFTASGLPAKCNVQAQ</sequence>
<feature type="binding site" evidence="6">
    <location>
        <position position="205"/>
    </location>
    <ligand>
        <name>a divalent metal cation</name>
        <dbReference type="ChEBI" id="CHEBI:60240"/>
        <label>2</label>
        <note>catalytic</note>
    </ligand>
</feature>
<feature type="binding site" evidence="6">
    <location>
        <position position="98"/>
    </location>
    <ligand>
        <name>a divalent metal cation</name>
        <dbReference type="ChEBI" id="CHEBI:60240"/>
        <label>1</label>
    </ligand>
</feature>
<dbReference type="Pfam" id="PF00557">
    <property type="entry name" value="Peptidase_M24"/>
    <property type="match status" value="1"/>
</dbReference>
<feature type="binding site" evidence="6">
    <location>
        <position position="236"/>
    </location>
    <ligand>
        <name>a divalent metal cation</name>
        <dbReference type="ChEBI" id="CHEBI:60240"/>
        <label>2</label>
        <note>catalytic</note>
    </ligand>
</feature>